<comment type="catalytic activity">
    <reaction evidence="16 17">
        <text>di-trans,octa-cis-undecaprenyl diphosphate + H2O = di-trans,octa-cis-undecaprenyl phosphate + phosphate + H(+)</text>
        <dbReference type="Rhea" id="RHEA:28094"/>
        <dbReference type="ChEBI" id="CHEBI:15377"/>
        <dbReference type="ChEBI" id="CHEBI:15378"/>
        <dbReference type="ChEBI" id="CHEBI:43474"/>
        <dbReference type="ChEBI" id="CHEBI:58405"/>
        <dbReference type="ChEBI" id="CHEBI:60392"/>
        <dbReference type="EC" id="3.6.1.27"/>
    </reaction>
</comment>
<evidence type="ECO:0000256" key="6">
    <source>
        <dbReference type="ARBA" id="ARBA00022692"/>
    </source>
</evidence>
<evidence type="ECO:0000256" key="15">
    <source>
        <dbReference type="ARBA" id="ARBA00032932"/>
    </source>
</evidence>
<evidence type="ECO:0000256" key="2">
    <source>
        <dbReference type="ARBA" id="ARBA00010621"/>
    </source>
</evidence>
<evidence type="ECO:0000313" key="19">
    <source>
        <dbReference type="Proteomes" id="UP000245793"/>
    </source>
</evidence>
<dbReference type="GO" id="GO:0050380">
    <property type="term" value="F:undecaprenyl-diphosphatase activity"/>
    <property type="evidence" value="ECO:0007669"/>
    <property type="project" value="UniProtKB-UniRule"/>
</dbReference>
<evidence type="ECO:0000256" key="3">
    <source>
        <dbReference type="ARBA" id="ARBA00012374"/>
    </source>
</evidence>
<keyword evidence="11 17" id="KW-0472">Membrane</keyword>
<comment type="subcellular location">
    <subcellularLocation>
        <location evidence="1 17">Cell membrane</location>
        <topology evidence="1 17">Multi-pass membrane protein</topology>
    </subcellularLocation>
</comment>
<keyword evidence="19" id="KW-1185">Reference proteome</keyword>
<dbReference type="PANTHER" id="PTHR30622">
    <property type="entry name" value="UNDECAPRENYL-DIPHOSPHATASE"/>
    <property type="match status" value="1"/>
</dbReference>
<dbReference type="AlphaFoldDB" id="A0A2U1E2W4"/>
<dbReference type="RefSeq" id="WP_116480241.1">
    <property type="nucleotide sequence ID" value="NZ_CAUPJO010000009.1"/>
</dbReference>
<keyword evidence="8 17" id="KW-0133">Cell shape</keyword>
<dbReference type="GO" id="GO:0046677">
    <property type="term" value="P:response to antibiotic"/>
    <property type="evidence" value="ECO:0007669"/>
    <property type="project" value="UniProtKB-UniRule"/>
</dbReference>
<evidence type="ECO:0000256" key="1">
    <source>
        <dbReference type="ARBA" id="ARBA00004651"/>
    </source>
</evidence>
<feature type="transmembrane region" description="Helical" evidence="17">
    <location>
        <begin position="150"/>
        <end position="170"/>
    </location>
</feature>
<dbReference type="InterPro" id="IPR003824">
    <property type="entry name" value="UppP"/>
</dbReference>
<keyword evidence="10 17" id="KW-1133">Transmembrane helix</keyword>
<keyword evidence="7 17" id="KW-0378">Hydrolase</keyword>
<evidence type="ECO:0000256" key="14">
    <source>
        <dbReference type="ARBA" id="ARBA00032707"/>
    </source>
</evidence>
<dbReference type="Pfam" id="PF02673">
    <property type="entry name" value="BacA"/>
    <property type="match status" value="1"/>
</dbReference>
<evidence type="ECO:0000256" key="4">
    <source>
        <dbReference type="ARBA" id="ARBA00021581"/>
    </source>
</evidence>
<dbReference type="EMBL" id="QEKV01000006">
    <property type="protein sequence ID" value="PVY94172.1"/>
    <property type="molecule type" value="Genomic_DNA"/>
</dbReference>
<dbReference type="GO" id="GO:0009252">
    <property type="term" value="P:peptidoglycan biosynthetic process"/>
    <property type="evidence" value="ECO:0007669"/>
    <property type="project" value="UniProtKB-KW"/>
</dbReference>
<dbReference type="GO" id="GO:0071555">
    <property type="term" value="P:cell wall organization"/>
    <property type="evidence" value="ECO:0007669"/>
    <property type="project" value="UniProtKB-KW"/>
</dbReference>
<evidence type="ECO:0000313" key="18">
    <source>
        <dbReference type="EMBL" id="PVY94172.1"/>
    </source>
</evidence>
<comment type="similarity">
    <text evidence="2 17">Belongs to the UppP family.</text>
</comment>
<feature type="transmembrane region" description="Helical" evidence="17">
    <location>
        <begin position="253"/>
        <end position="270"/>
    </location>
</feature>
<evidence type="ECO:0000256" key="13">
    <source>
        <dbReference type="ARBA" id="ARBA00023316"/>
    </source>
</evidence>
<sequence>MIEILKMILMGIIQGTSEFLPISSSGHLAVLERVLGFEEPGLFIAQMLHFGTFLSVLFVFRKDVLNLIKEFINLIINIVKRDNTKINGEQKTALYIILASIPTAIIGIVFKDTFESFYSNMRFISVMFLITAVLLYFTDYFLGNKNIYDVNIFGPIGIGMVQGLAILPGISRSGSTIFAATSIDIKKSEAAKFSFLLSLPATFGAFIFGIRDMIKVGESASFSLPLLIGVIVSFVVGVISLKFLLNLINKNKLKYFSVYLLVIAIITFFIK</sequence>
<proteinExistence type="inferred from homology"/>
<feature type="transmembrane region" description="Helical" evidence="17">
    <location>
        <begin position="122"/>
        <end position="143"/>
    </location>
</feature>
<evidence type="ECO:0000256" key="11">
    <source>
        <dbReference type="ARBA" id="ARBA00023136"/>
    </source>
</evidence>
<evidence type="ECO:0000256" key="12">
    <source>
        <dbReference type="ARBA" id="ARBA00023251"/>
    </source>
</evidence>
<evidence type="ECO:0000256" key="9">
    <source>
        <dbReference type="ARBA" id="ARBA00022984"/>
    </source>
</evidence>
<comment type="miscellaneous">
    <text evidence="17">Bacitracin is thought to be involved in the inhibition of peptidoglycan synthesis by sequestering undecaprenyl diphosphate, thereby reducing the pool of lipid carrier available.</text>
</comment>
<protein>
    <recommendedName>
        <fullName evidence="4 17">Undecaprenyl-diphosphatase</fullName>
        <ecNumber evidence="3 17">3.6.1.27</ecNumber>
    </recommendedName>
    <alternativeName>
        <fullName evidence="15 17">Bacitracin resistance protein</fullName>
    </alternativeName>
    <alternativeName>
        <fullName evidence="14 17">Undecaprenyl pyrophosphate phosphatase</fullName>
    </alternativeName>
</protein>
<organism evidence="18 19">
    <name type="scientific">Ezakiella coagulans</name>
    <dbReference type="NCBI Taxonomy" id="46507"/>
    <lineage>
        <taxon>Bacteria</taxon>
        <taxon>Bacillati</taxon>
        <taxon>Bacillota</taxon>
        <taxon>Tissierellia</taxon>
        <taxon>Ezakiella</taxon>
    </lineage>
</organism>
<dbReference type="Proteomes" id="UP000245793">
    <property type="component" value="Unassembled WGS sequence"/>
</dbReference>
<evidence type="ECO:0000256" key="8">
    <source>
        <dbReference type="ARBA" id="ARBA00022960"/>
    </source>
</evidence>
<dbReference type="GO" id="GO:0008360">
    <property type="term" value="P:regulation of cell shape"/>
    <property type="evidence" value="ECO:0007669"/>
    <property type="project" value="UniProtKB-KW"/>
</dbReference>
<evidence type="ECO:0000256" key="10">
    <source>
        <dbReference type="ARBA" id="ARBA00022989"/>
    </source>
</evidence>
<evidence type="ECO:0000256" key="7">
    <source>
        <dbReference type="ARBA" id="ARBA00022801"/>
    </source>
</evidence>
<reference evidence="18 19" key="1">
    <citation type="submission" date="2018-04" db="EMBL/GenBank/DDBJ databases">
        <title>Genomic Encyclopedia of Type Strains, Phase IV (KMG-IV): sequencing the most valuable type-strain genomes for metagenomic binning, comparative biology and taxonomic classification.</title>
        <authorList>
            <person name="Goeker M."/>
        </authorList>
    </citation>
    <scope>NUCLEOTIDE SEQUENCE [LARGE SCALE GENOMIC DNA]</scope>
    <source>
        <strain evidence="18 19">DSM 20705</strain>
    </source>
</reference>
<dbReference type="EC" id="3.6.1.27" evidence="3 17"/>
<keyword evidence="13 17" id="KW-0961">Cell wall biogenesis/degradation</keyword>
<gene>
    <name evidence="17" type="primary">uppP</name>
    <name evidence="18" type="ORF">C7381_10645</name>
</gene>
<comment type="function">
    <text evidence="17">Catalyzes the dephosphorylation of undecaprenyl diphosphate (UPP). Confers resistance to bacitracin.</text>
</comment>
<feature type="transmembrane region" description="Helical" evidence="17">
    <location>
        <begin position="190"/>
        <end position="210"/>
    </location>
</feature>
<dbReference type="HAMAP" id="MF_01006">
    <property type="entry name" value="Undec_diphosphatase"/>
    <property type="match status" value="1"/>
</dbReference>
<keyword evidence="6 17" id="KW-0812">Transmembrane</keyword>
<feature type="transmembrane region" description="Helical" evidence="17">
    <location>
        <begin position="92"/>
        <end position="110"/>
    </location>
</feature>
<evidence type="ECO:0000256" key="16">
    <source>
        <dbReference type="ARBA" id="ARBA00047594"/>
    </source>
</evidence>
<evidence type="ECO:0000256" key="5">
    <source>
        <dbReference type="ARBA" id="ARBA00022475"/>
    </source>
</evidence>
<accession>A0A2U1E2W4</accession>
<feature type="transmembrane region" description="Helical" evidence="17">
    <location>
        <begin position="222"/>
        <end position="241"/>
    </location>
</feature>
<dbReference type="GO" id="GO:0005886">
    <property type="term" value="C:plasma membrane"/>
    <property type="evidence" value="ECO:0007669"/>
    <property type="project" value="UniProtKB-SubCell"/>
</dbReference>
<keyword evidence="5 17" id="KW-1003">Cell membrane</keyword>
<dbReference type="PANTHER" id="PTHR30622:SF2">
    <property type="entry name" value="UNDECAPRENYL-DIPHOSPHATASE"/>
    <property type="match status" value="1"/>
</dbReference>
<evidence type="ECO:0000256" key="17">
    <source>
        <dbReference type="HAMAP-Rule" id="MF_01006"/>
    </source>
</evidence>
<name>A0A2U1E2W4_9FIRM</name>
<comment type="caution">
    <text evidence="18">The sequence shown here is derived from an EMBL/GenBank/DDBJ whole genome shotgun (WGS) entry which is preliminary data.</text>
</comment>
<keyword evidence="12 17" id="KW-0046">Antibiotic resistance</keyword>
<keyword evidence="9 17" id="KW-0573">Peptidoglycan synthesis</keyword>